<evidence type="ECO:0000256" key="1">
    <source>
        <dbReference type="SAM" id="MobiDB-lite"/>
    </source>
</evidence>
<dbReference type="GO" id="GO:0009306">
    <property type="term" value="P:protein secretion"/>
    <property type="evidence" value="ECO:0007669"/>
    <property type="project" value="InterPro"/>
</dbReference>
<comment type="caution">
    <text evidence="2">The sequence shown here is derived from an EMBL/GenBank/DDBJ whole genome shotgun (WGS) entry which is preliminary data.</text>
</comment>
<feature type="region of interest" description="Disordered" evidence="1">
    <location>
        <begin position="21"/>
        <end position="40"/>
    </location>
</feature>
<dbReference type="InterPro" id="IPR022536">
    <property type="entry name" value="EspC"/>
</dbReference>
<dbReference type="AlphaFoldDB" id="A0A2T7WCX1"/>
<gene>
    <name evidence="2" type="ORF">DC432_10925</name>
</gene>
<reference evidence="2 3" key="1">
    <citation type="submission" date="2018-04" db="EMBL/GenBank/DDBJ databases">
        <authorList>
            <person name="Go L.Y."/>
            <person name="Mitchell J.A."/>
        </authorList>
    </citation>
    <scope>NUCLEOTIDE SEQUENCE [LARGE SCALE GENOMIC DNA]</scope>
    <source>
        <strain evidence="2 3">TPD7010</strain>
    </source>
</reference>
<evidence type="ECO:0000313" key="3">
    <source>
        <dbReference type="Proteomes" id="UP000244649"/>
    </source>
</evidence>
<evidence type="ECO:0008006" key="4">
    <source>
        <dbReference type="Google" id="ProtNLM"/>
    </source>
</evidence>
<name>A0A2T7WCX1_MICTE</name>
<evidence type="ECO:0000313" key="2">
    <source>
        <dbReference type="EMBL" id="PVE69724.1"/>
    </source>
</evidence>
<dbReference type="Proteomes" id="UP000244649">
    <property type="component" value="Unassembled WGS sequence"/>
</dbReference>
<dbReference type="Pfam" id="PF10824">
    <property type="entry name" value="T7SS_ESX_EspC"/>
    <property type="match status" value="1"/>
</dbReference>
<feature type="compositionally biased region" description="Pro residues" evidence="1">
    <location>
        <begin position="29"/>
        <end position="40"/>
    </location>
</feature>
<dbReference type="EMBL" id="QDFT01000026">
    <property type="protein sequence ID" value="PVE69724.1"/>
    <property type="molecule type" value="Genomic_DNA"/>
</dbReference>
<protein>
    <recommendedName>
        <fullName evidence="4">Excreted virulence factor EspC, type VII ESX diderm</fullName>
    </recommendedName>
</protein>
<accession>A0A2T7WCX1</accession>
<proteinExistence type="predicted"/>
<organism evidence="2 3">
    <name type="scientific">Microbacterium testaceum</name>
    <name type="common">Aureobacterium testaceum</name>
    <name type="synonym">Brevibacterium testaceum</name>
    <dbReference type="NCBI Taxonomy" id="2033"/>
    <lineage>
        <taxon>Bacteria</taxon>
        <taxon>Bacillati</taxon>
        <taxon>Actinomycetota</taxon>
        <taxon>Actinomycetes</taxon>
        <taxon>Micrococcales</taxon>
        <taxon>Microbacteriaceae</taxon>
        <taxon>Microbacterium</taxon>
    </lineage>
</organism>
<sequence length="148" mass="15632">MPRRTRTGRPYGRCRICSAPTTPSSPSCGMPPPPSLPRGPPMADDIAVDVDLLRQHAAFVDSLVGDVESALSALRGGDLLPDAFGLLCAFLVPPGQALSAAATGLLGEDASMLMRTAGELRRTAEQWERFEDDTVKALRALDAAMGAR</sequence>